<dbReference type="Pfam" id="PF02646">
    <property type="entry name" value="RmuC"/>
    <property type="match status" value="1"/>
</dbReference>
<keyword evidence="6" id="KW-1133">Transmembrane helix</keyword>
<feature type="coiled-coil region" evidence="5">
    <location>
        <begin position="112"/>
        <end position="160"/>
    </location>
</feature>
<evidence type="ECO:0000313" key="7">
    <source>
        <dbReference type="EMBL" id="GGA69387.1"/>
    </source>
</evidence>
<feature type="coiled-coil region" evidence="5">
    <location>
        <begin position="42"/>
        <end position="83"/>
    </location>
</feature>
<sequence length="486" mass="55200">MLTELAQSPIFIAVISASLFVATSLGYWLAKRHSQQQQTLLQAAAEQAAQQHTEQQTELQARYQQEQSKVSVLQQQLSEQQALRVEFETSEKLLRQQQLQAQRKLDQNDIIVGELRDKLESSQRQLNTLQERYANQTQALEEKQALLQESEQRLSKEFENLANRIFEQKTQAFRSNSESSMEALLKPFREQISGFQQQVSKQAETDLQQHTLLKKELDDLKTLNLRMSEEATNLTRALKGDSKTQGNWGEVILQRLLDQAGLTEGREYELQVALKTEQGKRYQPDVIVRLPHDKDIVIDSKVSLTAYERFINAESDAEGAVALTEHVTSLRNHIRELGKKNYQSLEGIRSLDYVLMFVPVEAAFLSAIQQEPELIKTALDANIMLVSPTNLLVALRTIHNIWRVEQQNQNAQEIAERAGKLYDKFVGFVDDLGKVDSALARVNKEFDAAKSKLSTGPGNLVRQTTMLKELGVRSNKQLSAELVDKS</sequence>
<keyword evidence="3 5" id="KW-0175">Coiled coil</keyword>
<keyword evidence="8" id="KW-1185">Reference proteome</keyword>
<comment type="function">
    <text evidence="1">Involved in DNA recombination.</text>
</comment>
<dbReference type="Proteomes" id="UP000619743">
    <property type="component" value="Unassembled WGS sequence"/>
</dbReference>
<evidence type="ECO:0000256" key="6">
    <source>
        <dbReference type="SAM" id="Phobius"/>
    </source>
</evidence>
<comment type="caution">
    <text evidence="7">The sequence shown here is derived from an EMBL/GenBank/DDBJ whole genome shotgun (WGS) entry which is preliminary data.</text>
</comment>
<keyword evidence="4" id="KW-0233">DNA recombination</keyword>
<evidence type="ECO:0000313" key="8">
    <source>
        <dbReference type="Proteomes" id="UP000619743"/>
    </source>
</evidence>
<accession>A0A8J2U347</accession>
<feature type="transmembrane region" description="Helical" evidence="6">
    <location>
        <begin position="6"/>
        <end position="30"/>
    </location>
</feature>
<keyword evidence="6" id="KW-0472">Membrane</keyword>
<evidence type="ECO:0000256" key="1">
    <source>
        <dbReference type="ARBA" id="ARBA00003416"/>
    </source>
</evidence>
<dbReference type="PANTHER" id="PTHR30563">
    <property type="entry name" value="DNA RECOMBINATION PROTEIN RMUC"/>
    <property type="match status" value="1"/>
</dbReference>
<proteinExistence type="inferred from homology"/>
<dbReference type="OrthoDB" id="9765111at2"/>
<dbReference type="EMBL" id="BMDX01000003">
    <property type="protein sequence ID" value="GGA69387.1"/>
    <property type="molecule type" value="Genomic_DNA"/>
</dbReference>
<evidence type="ECO:0000256" key="3">
    <source>
        <dbReference type="ARBA" id="ARBA00023054"/>
    </source>
</evidence>
<dbReference type="RefSeq" id="WP_087504837.1">
    <property type="nucleotide sequence ID" value="NZ_BMDX01000003.1"/>
</dbReference>
<name>A0A8J2U347_9GAMM</name>
<comment type="similarity">
    <text evidence="2">Belongs to the RmuC family.</text>
</comment>
<keyword evidence="6" id="KW-0812">Transmembrane</keyword>
<protein>
    <submittedName>
        <fullName evidence="7">DNA recombination protein RmuC</fullName>
    </submittedName>
</protein>
<evidence type="ECO:0000256" key="4">
    <source>
        <dbReference type="ARBA" id="ARBA00023172"/>
    </source>
</evidence>
<dbReference type="GO" id="GO:0006310">
    <property type="term" value="P:DNA recombination"/>
    <property type="evidence" value="ECO:0007669"/>
    <property type="project" value="UniProtKB-KW"/>
</dbReference>
<dbReference type="AlphaFoldDB" id="A0A8J2U347"/>
<reference evidence="8" key="1">
    <citation type="journal article" date="2019" name="Int. J. Syst. Evol. Microbiol.">
        <title>The Global Catalogue of Microorganisms (GCM) 10K type strain sequencing project: providing services to taxonomists for standard genome sequencing and annotation.</title>
        <authorList>
            <consortium name="The Broad Institute Genomics Platform"/>
            <consortium name="The Broad Institute Genome Sequencing Center for Infectious Disease"/>
            <person name="Wu L."/>
            <person name="Ma J."/>
        </authorList>
    </citation>
    <scope>NUCLEOTIDE SEQUENCE [LARGE SCALE GENOMIC DNA]</scope>
    <source>
        <strain evidence="8">CGMCC 1.10130</strain>
    </source>
</reference>
<evidence type="ECO:0000256" key="5">
    <source>
        <dbReference type="SAM" id="Coils"/>
    </source>
</evidence>
<gene>
    <name evidence="7" type="ORF">GCM10011369_08810</name>
</gene>
<dbReference type="InterPro" id="IPR003798">
    <property type="entry name" value="DNA_recombination_RmuC"/>
</dbReference>
<dbReference type="PANTHER" id="PTHR30563:SF0">
    <property type="entry name" value="DNA RECOMBINATION PROTEIN RMUC"/>
    <property type="match status" value="1"/>
</dbReference>
<evidence type="ECO:0000256" key="2">
    <source>
        <dbReference type="ARBA" id="ARBA00009840"/>
    </source>
</evidence>
<organism evidence="7 8">
    <name type="scientific">Neiella marina</name>
    <dbReference type="NCBI Taxonomy" id="508461"/>
    <lineage>
        <taxon>Bacteria</taxon>
        <taxon>Pseudomonadati</taxon>
        <taxon>Pseudomonadota</taxon>
        <taxon>Gammaproteobacteria</taxon>
        <taxon>Alteromonadales</taxon>
        <taxon>Echinimonadaceae</taxon>
        <taxon>Neiella</taxon>
    </lineage>
</organism>